<organism evidence="3 4">
    <name type="scientific">Rathayibacter oskolensis</name>
    <dbReference type="NCBI Taxonomy" id="1891671"/>
    <lineage>
        <taxon>Bacteria</taxon>
        <taxon>Bacillati</taxon>
        <taxon>Actinomycetota</taxon>
        <taxon>Actinomycetes</taxon>
        <taxon>Micrococcales</taxon>
        <taxon>Microbacteriaceae</taxon>
        <taxon>Rathayibacter</taxon>
    </lineage>
</organism>
<dbReference type="RefSeq" id="WP_085477501.1">
    <property type="nucleotide sequence ID" value="NZ_FXBM01000003.1"/>
</dbReference>
<evidence type="ECO:0000256" key="1">
    <source>
        <dbReference type="SAM" id="MobiDB-lite"/>
    </source>
</evidence>
<feature type="compositionally biased region" description="Basic and acidic residues" evidence="1">
    <location>
        <begin position="25"/>
        <end position="34"/>
    </location>
</feature>
<reference evidence="4" key="1">
    <citation type="submission" date="2017-04" db="EMBL/GenBank/DDBJ databases">
        <authorList>
            <person name="Varghese N."/>
            <person name="Submissions S."/>
        </authorList>
    </citation>
    <scope>NUCLEOTIDE SEQUENCE [LARGE SCALE GENOMIC DNA]</scope>
    <source>
        <strain evidence="4">VKM Ac-2121</strain>
    </source>
</reference>
<keyword evidence="2" id="KW-1133">Transmembrane helix</keyword>
<accession>A0A1X7PDE7</accession>
<evidence type="ECO:0000313" key="4">
    <source>
        <dbReference type="Proteomes" id="UP000193711"/>
    </source>
</evidence>
<sequence length="243" mass="24616">MQAEDDERRDLERALYARPSGDAGSETRRREAVRRLRAAADGAGADGASGADAEATDGAPTRERSTPLPAVPTPAEPARRTTARIALIAAGALLGGLVLGAVASSFALDDRAVTAPTGSPSPTARPADRFEELVAGWEATTDLPTGLSLITAGAEVYSTQFLTPEGDRLLLAAPNGTTICLALGRADGTFSAGCTGLRAFFDGGSLEVVGTGSGGESPAYTRVALRPDGSLEGGFQFVGGSAP</sequence>
<feature type="transmembrane region" description="Helical" evidence="2">
    <location>
        <begin position="85"/>
        <end position="108"/>
    </location>
</feature>
<keyword evidence="4" id="KW-1185">Reference proteome</keyword>
<keyword evidence="2" id="KW-0472">Membrane</keyword>
<feature type="compositionally biased region" description="Low complexity" evidence="1">
    <location>
        <begin position="39"/>
        <end position="59"/>
    </location>
</feature>
<dbReference type="OrthoDB" id="5126273at2"/>
<evidence type="ECO:0000313" key="3">
    <source>
        <dbReference type="EMBL" id="SMH48633.1"/>
    </source>
</evidence>
<keyword evidence="2" id="KW-0812">Transmembrane</keyword>
<dbReference type="AlphaFoldDB" id="A0A1X7PDE7"/>
<gene>
    <name evidence="3" type="ORF">SAMN06295885_3078</name>
</gene>
<protein>
    <submittedName>
        <fullName evidence="3">Uncharacterized protein</fullName>
    </submittedName>
</protein>
<dbReference type="Proteomes" id="UP000193711">
    <property type="component" value="Unassembled WGS sequence"/>
</dbReference>
<dbReference type="EMBL" id="FXBM01000003">
    <property type="protein sequence ID" value="SMH48633.1"/>
    <property type="molecule type" value="Genomic_DNA"/>
</dbReference>
<name>A0A1X7PDE7_9MICO</name>
<feature type="compositionally biased region" description="Basic and acidic residues" evidence="1">
    <location>
        <begin position="1"/>
        <end position="15"/>
    </location>
</feature>
<feature type="region of interest" description="Disordered" evidence="1">
    <location>
        <begin position="1"/>
        <end position="77"/>
    </location>
</feature>
<proteinExistence type="predicted"/>
<evidence type="ECO:0000256" key="2">
    <source>
        <dbReference type="SAM" id="Phobius"/>
    </source>
</evidence>